<evidence type="ECO:0000313" key="3">
    <source>
        <dbReference type="EMBL" id="RDB82428.1"/>
    </source>
</evidence>
<evidence type="ECO:0000313" key="6">
    <source>
        <dbReference type="Proteomes" id="UP000253970"/>
    </source>
</evidence>
<dbReference type="Proteomes" id="UP000253752">
    <property type="component" value="Unassembled WGS sequence"/>
</dbReference>
<dbReference type="EMBL" id="PPTU01000016">
    <property type="protein sequence ID" value="RDB69023.1"/>
    <property type="molecule type" value="Genomic_DNA"/>
</dbReference>
<gene>
    <name evidence="3" type="ORF">C1871_13585</name>
    <name evidence="2" type="ORF">C1872_07690</name>
    <name evidence="1" type="ORF">C1875_10535</name>
</gene>
<sequence length="155" mass="15539">MKRVLGVFLGLIALIIVGIVGVFAFSGTGSGPASDLANDAKAAAANAAIDATGLKDKAKSALEGSKASIAAATGLSESQVDQAIEQLDIDGWQAASLPSTATATGTIDGNALGINGTVTTYDDPGYVSVEVYGQTVTLAVPESAQAYLPYLAYVQ</sequence>
<accession>A0A369MWC6</accession>
<comment type="caution">
    <text evidence="1">The sequence shown here is derived from an EMBL/GenBank/DDBJ whole genome shotgun (WGS) entry which is preliminary data.</text>
</comment>
<dbReference type="Proteomes" id="UP000253970">
    <property type="component" value="Unassembled WGS sequence"/>
</dbReference>
<proteinExistence type="predicted"/>
<dbReference type="AlphaFoldDB" id="A0A369MWC6"/>
<dbReference type="RefSeq" id="WP_009304730.1">
    <property type="nucleotide sequence ID" value="NZ_AP025575.1"/>
</dbReference>
<dbReference type="EMBL" id="PPTX01000010">
    <property type="protein sequence ID" value="RDB79559.1"/>
    <property type="molecule type" value="Genomic_DNA"/>
</dbReference>
<evidence type="ECO:0000313" key="1">
    <source>
        <dbReference type="EMBL" id="RDB69023.1"/>
    </source>
</evidence>
<reference evidence="4 5" key="1">
    <citation type="journal article" date="2018" name="Elife">
        <title>Discovery and characterization of a prevalent human gut bacterial enzyme sufficient for the inactivation of a family of plant toxins.</title>
        <authorList>
            <person name="Koppel N."/>
            <person name="Bisanz J.E."/>
            <person name="Pandelia M.E."/>
            <person name="Turnbaugh P.J."/>
            <person name="Balskus E.P."/>
        </authorList>
    </citation>
    <scope>NUCLEOTIDE SEQUENCE [LARGE SCALE GENOMIC DNA]</scope>
    <source>
        <strain evidence="3 5">FAA1-1-60AUCSF</strain>
        <strain evidence="2 4">MR1 #12</strain>
        <strain evidence="1 6">W1 BHI 6</strain>
    </source>
</reference>
<evidence type="ECO:0000313" key="2">
    <source>
        <dbReference type="EMBL" id="RDB79559.1"/>
    </source>
</evidence>
<name>A0A369MWC6_EGGLN</name>
<dbReference type="EMBL" id="PPTY01000035">
    <property type="protein sequence ID" value="RDB82428.1"/>
    <property type="molecule type" value="Genomic_DNA"/>
</dbReference>
<protein>
    <submittedName>
        <fullName evidence="1">Uncharacterized protein</fullName>
    </submittedName>
</protein>
<evidence type="ECO:0000313" key="4">
    <source>
        <dbReference type="Proteomes" id="UP000253752"/>
    </source>
</evidence>
<evidence type="ECO:0000313" key="5">
    <source>
        <dbReference type="Proteomes" id="UP000253857"/>
    </source>
</evidence>
<dbReference type="GeneID" id="69510553"/>
<dbReference type="Proteomes" id="UP000253857">
    <property type="component" value="Unassembled WGS sequence"/>
</dbReference>
<dbReference type="OMA" id="GNMPFIR"/>
<organism evidence="1 6">
    <name type="scientific">Eggerthella lenta</name>
    <name type="common">Eubacterium lentum</name>
    <dbReference type="NCBI Taxonomy" id="84112"/>
    <lineage>
        <taxon>Bacteria</taxon>
        <taxon>Bacillati</taxon>
        <taxon>Actinomycetota</taxon>
        <taxon>Coriobacteriia</taxon>
        <taxon>Eggerthellales</taxon>
        <taxon>Eggerthellaceae</taxon>
        <taxon>Eggerthella</taxon>
    </lineage>
</organism>